<reference evidence="1" key="1">
    <citation type="submission" date="2020-10" db="EMBL/GenBank/DDBJ databases">
        <title>Dehalococcoides mccartyi of a TCE/Cr reducing biochatode.</title>
        <authorList>
            <person name="Matturro B."/>
        </authorList>
    </citation>
    <scope>NUCLEOTIDE SEQUENCE</scope>
    <source>
        <strain evidence="1">Bin4</strain>
    </source>
</reference>
<name>A0A843ANS6_METAZ</name>
<evidence type="ECO:0000313" key="2">
    <source>
        <dbReference type="Proteomes" id="UP000658733"/>
    </source>
</evidence>
<protein>
    <submittedName>
        <fullName evidence="1">Uncharacterized protein</fullName>
    </submittedName>
</protein>
<organism evidence="1 2">
    <name type="scientific">Methanobrevibacter arboriphilus</name>
    <dbReference type="NCBI Taxonomy" id="39441"/>
    <lineage>
        <taxon>Archaea</taxon>
        <taxon>Methanobacteriati</taxon>
        <taxon>Methanobacteriota</taxon>
        <taxon>Methanomada group</taxon>
        <taxon>Methanobacteria</taxon>
        <taxon>Methanobacteriales</taxon>
        <taxon>Methanobacteriaceae</taxon>
        <taxon>Methanobrevibacter</taxon>
    </lineage>
</organism>
<proteinExistence type="predicted"/>
<comment type="caution">
    <text evidence="1">The sequence shown here is derived from an EMBL/GenBank/DDBJ whole genome shotgun (WGS) entry which is preliminary data.</text>
</comment>
<dbReference type="RefSeq" id="WP_278523442.1">
    <property type="nucleotide sequence ID" value="NZ_JADIIN010000059.1"/>
</dbReference>
<dbReference type="Proteomes" id="UP000658733">
    <property type="component" value="Unassembled WGS sequence"/>
</dbReference>
<dbReference type="AlphaFoldDB" id="A0A843ANS6"/>
<dbReference type="EMBL" id="JADIIN010000059">
    <property type="protein sequence ID" value="MBF4469158.1"/>
    <property type="molecule type" value="Genomic_DNA"/>
</dbReference>
<accession>A0A843ANS6</accession>
<evidence type="ECO:0000313" key="1">
    <source>
        <dbReference type="EMBL" id="MBF4469158.1"/>
    </source>
</evidence>
<gene>
    <name evidence="1" type="ORF">ISP01_07105</name>
</gene>
<sequence>MKKAKKYTENVSAKVHPHTADIIRNSKYSVREAIEYFADQIKDPVENLKIRKKILTEEIERIMIREINPLKEELGDVEYKLKQFNIDTTIDDNVLSIARKIKNLYNRQSIYSDLLSFIKSDDNLVAEVNRCHMPFDEFIGVIGRLMNEE</sequence>